<dbReference type="Proteomes" id="UP001444661">
    <property type="component" value="Unassembled WGS sequence"/>
</dbReference>
<name>A0ABR1SPL6_9PEZI</name>
<feature type="compositionally biased region" description="Acidic residues" evidence="1">
    <location>
        <begin position="360"/>
        <end position="375"/>
    </location>
</feature>
<protein>
    <submittedName>
        <fullName evidence="2">Uncharacterized protein</fullName>
    </submittedName>
</protein>
<evidence type="ECO:0000256" key="1">
    <source>
        <dbReference type="SAM" id="MobiDB-lite"/>
    </source>
</evidence>
<feature type="compositionally biased region" description="Polar residues" evidence="1">
    <location>
        <begin position="153"/>
        <end position="168"/>
    </location>
</feature>
<reference evidence="2 3" key="1">
    <citation type="submission" date="2023-01" db="EMBL/GenBank/DDBJ databases">
        <title>Analysis of 21 Apiospora genomes using comparative genomics revels a genus with tremendous synthesis potential of carbohydrate active enzymes and secondary metabolites.</title>
        <authorList>
            <person name="Sorensen T."/>
        </authorList>
    </citation>
    <scope>NUCLEOTIDE SEQUENCE [LARGE SCALE GENOMIC DNA]</scope>
    <source>
        <strain evidence="2 3">CBS 33761</strain>
    </source>
</reference>
<dbReference type="EMBL" id="JAQQWK010000008">
    <property type="protein sequence ID" value="KAK8036264.1"/>
    <property type="molecule type" value="Genomic_DNA"/>
</dbReference>
<feature type="compositionally biased region" description="Low complexity" evidence="1">
    <location>
        <begin position="194"/>
        <end position="222"/>
    </location>
</feature>
<gene>
    <name evidence="2" type="ORF">PG993_008878</name>
</gene>
<organism evidence="2 3">
    <name type="scientific">Apiospora rasikravindrae</name>
    <dbReference type="NCBI Taxonomy" id="990691"/>
    <lineage>
        <taxon>Eukaryota</taxon>
        <taxon>Fungi</taxon>
        <taxon>Dikarya</taxon>
        <taxon>Ascomycota</taxon>
        <taxon>Pezizomycotina</taxon>
        <taxon>Sordariomycetes</taxon>
        <taxon>Xylariomycetidae</taxon>
        <taxon>Amphisphaeriales</taxon>
        <taxon>Apiosporaceae</taxon>
        <taxon>Apiospora</taxon>
    </lineage>
</organism>
<proteinExistence type="predicted"/>
<feature type="region of interest" description="Disordered" evidence="1">
    <location>
        <begin position="351"/>
        <end position="375"/>
    </location>
</feature>
<sequence>MPEQHWDPHYYYAIRMELSRTTFSELCFVITHQEKGTTRNGNEYSEQLAVDRSDTVPIAFRDRGVTDEFRGAFHDAWFYGVPRTYAADHCLALGFFQLQSDVNGQFAPGHLPAIMFRLGELQNAGVLDDFMRLFNEKLEKDYHNFSHKLLNISSHQGRPNTRTKNAPPTNHLRCPIRGRGESTRLRRQGRGSRSTPKPGTPASSSPTKTSTKTSTTAKPNKPNIISSLFRVSREFGVLGCVPQVLPLVTSLPHIPSELLGADMIKQALAQTTLGLDQVCEYQVTGTAGAAFSSFLPTWYGWYDEHANREIRRLVEKCPKVGALTQTAEAYRSCAQVVAIMGAATATEISATATATGDAKVEEEEEEEDDSEKIEL</sequence>
<accession>A0ABR1SPL6</accession>
<feature type="region of interest" description="Disordered" evidence="1">
    <location>
        <begin position="153"/>
        <end position="222"/>
    </location>
</feature>
<comment type="caution">
    <text evidence="2">The sequence shown here is derived from an EMBL/GenBank/DDBJ whole genome shotgun (WGS) entry which is preliminary data.</text>
</comment>
<evidence type="ECO:0000313" key="2">
    <source>
        <dbReference type="EMBL" id="KAK8036264.1"/>
    </source>
</evidence>
<keyword evidence="3" id="KW-1185">Reference proteome</keyword>
<evidence type="ECO:0000313" key="3">
    <source>
        <dbReference type="Proteomes" id="UP001444661"/>
    </source>
</evidence>